<gene>
    <name evidence="1" type="ORF">PsorP6_015551</name>
</gene>
<sequence length="232" mass="26564">MVVCFPEKLAGQIMQAFRTRYELHQSVYQHRGARAIDYILCDALISANDHLMIKGRQISEVMNSMEVYQHFDDRVLLKVQESDGPELEEARSLLSRIYSKPYYAFVGKTPVTDHSQHKSLEVLSVSVLDLRKGLNHSGNQACSLRQRQRRSTSARSILLKKNATASSRCFRLPKSAYEMFSPWIFEECSVRIFVKNTQLVLPVREKLSKNGAASITIPRCSRYSSTHNYNVT</sequence>
<evidence type="ECO:0000313" key="1">
    <source>
        <dbReference type="EMBL" id="KAI9920457.1"/>
    </source>
</evidence>
<keyword evidence="2" id="KW-1185">Reference proteome</keyword>
<accession>A0ACC0WQ04</accession>
<evidence type="ECO:0000313" key="2">
    <source>
        <dbReference type="Proteomes" id="UP001163321"/>
    </source>
</evidence>
<dbReference type="Proteomes" id="UP001163321">
    <property type="component" value="Chromosome 10"/>
</dbReference>
<reference evidence="1 2" key="1">
    <citation type="journal article" date="2022" name="bioRxiv">
        <title>The genome of the oomycete Peronosclerospora sorghi, a cosmopolitan pathogen of maize and sorghum, is inflated with dispersed pseudogenes.</title>
        <authorList>
            <person name="Fletcher K."/>
            <person name="Martin F."/>
            <person name="Isakeit T."/>
            <person name="Cavanaugh K."/>
            <person name="Magill C."/>
            <person name="Michelmore R."/>
        </authorList>
    </citation>
    <scope>NUCLEOTIDE SEQUENCE [LARGE SCALE GENOMIC DNA]</scope>
    <source>
        <strain evidence="1">P6</strain>
    </source>
</reference>
<name>A0ACC0WQ04_9STRA</name>
<organism evidence="1 2">
    <name type="scientific">Peronosclerospora sorghi</name>
    <dbReference type="NCBI Taxonomy" id="230839"/>
    <lineage>
        <taxon>Eukaryota</taxon>
        <taxon>Sar</taxon>
        <taxon>Stramenopiles</taxon>
        <taxon>Oomycota</taxon>
        <taxon>Peronosporomycetes</taxon>
        <taxon>Peronosporales</taxon>
        <taxon>Peronosporaceae</taxon>
        <taxon>Peronosclerospora</taxon>
    </lineage>
</organism>
<proteinExistence type="predicted"/>
<dbReference type="EMBL" id="CM047589">
    <property type="protein sequence ID" value="KAI9920457.1"/>
    <property type="molecule type" value="Genomic_DNA"/>
</dbReference>
<protein>
    <submittedName>
        <fullName evidence="1">Uncharacterized protein</fullName>
    </submittedName>
</protein>
<comment type="caution">
    <text evidence="1">The sequence shown here is derived from an EMBL/GenBank/DDBJ whole genome shotgun (WGS) entry which is preliminary data.</text>
</comment>